<dbReference type="InterPro" id="IPR001611">
    <property type="entry name" value="Leu-rich_rpt"/>
</dbReference>
<organism evidence="2 3">
    <name type="scientific">Tieghemostelium lacteum</name>
    <name type="common">Slime mold</name>
    <name type="synonym">Dictyostelium lacteum</name>
    <dbReference type="NCBI Taxonomy" id="361077"/>
    <lineage>
        <taxon>Eukaryota</taxon>
        <taxon>Amoebozoa</taxon>
        <taxon>Evosea</taxon>
        <taxon>Eumycetozoa</taxon>
        <taxon>Dictyostelia</taxon>
        <taxon>Dictyosteliales</taxon>
        <taxon>Raperosteliaceae</taxon>
        <taxon>Tieghemostelium</taxon>
    </lineage>
</organism>
<feature type="transmembrane region" description="Helical" evidence="1">
    <location>
        <begin position="6"/>
        <end position="29"/>
    </location>
</feature>
<sequence>MINNSLLIYISFIFFRIFITSASSVIYGVSYDLTELIQIDLMNQSFTSSNVKLTSQYIYTTYGIFSFNSENNDLLISYTLENNIHLANLNINNNEITDIQSFSAVNMSKLITVGQYQYFNESTQTALMSSGYIYNEQGYYDAGLVKWDFNEKSSKFIYMDQLDTSQNYCTGTIGGINYETFYLFYFPNGNPSLLEYDLSQSKITNDNQIEFSNSNVLGSLSTLFPLYSNINSGSLFFIESNETIVNLYLSNNNNQLKLIHQFPSEYYIPPLPYSLSQDGSTLFIFTCNVYPLLSITNYNLETLSIISNFNISLSSSSEYKTYMFLTI</sequence>
<keyword evidence="3" id="KW-1185">Reference proteome</keyword>
<dbReference type="EMBL" id="LODT01000051">
    <property type="protein sequence ID" value="KYQ88235.1"/>
    <property type="molecule type" value="Genomic_DNA"/>
</dbReference>
<name>A0A151Z2P8_TIELA</name>
<dbReference type="Proteomes" id="UP000076078">
    <property type="component" value="Unassembled WGS sequence"/>
</dbReference>
<keyword evidence="1" id="KW-0472">Membrane</keyword>
<dbReference type="FunCoup" id="A0A151Z2P8">
    <property type="interactions" value="3"/>
</dbReference>
<reference evidence="2 3" key="1">
    <citation type="submission" date="2015-12" db="EMBL/GenBank/DDBJ databases">
        <title>Dictyostelia acquired genes for synthesis and detection of signals that induce cell-type specialization by lateral gene transfer from prokaryotes.</title>
        <authorList>
            <person name="Gloeckner G."/>
            <person name="Schaap P."/>
        </authorList>
    </citation>
    <scope>NUCLEOTIDE SEQUENCE [LARGE SCALE GENOMIC DNA]</scope>
    <source>
        <strain evidence="2 3">TK</strain>
    </source>
</reference>
<evidence type="ECO:0000313" key="2">
    <source>
        <dbReference type="EMBL" id="KYQ88235.1"/>
    </source>
</evidence>
<keyword evidence="1" id="KW-0812">Transmembrane</keyword>
<protein>
    <submittedName>
        <fullName evidence="2">Uncharacterized protein</fullName>
    </submittedName>
</protein>
<dbReference type="AlphaFoldDB" id="A0A151Z2P8"/>
<gene>
    <name evidence="2" type="ORF">DLAC_10920</name>
</gene>
<comment type="caution">
    <text evidence="2">The sequence shown here is derived from an EMBL/GenBank/DDBJ whole genome shotgun (WGS) entry which is preliminary data.</text>
</comment>
<evidence type="ECO:0000313" key="3">
    <source>
        <dbReference type="Proteomes" id="UP000076078"/>
    </source>
</evidence>
<dbReference type="InParanoid" id="A0A151Z2P8"/>
<keyword evidence="1" id="KW-1133">Transmembrane helix</keyword>
<dbReference type="PROSITE" id="PS51450">
    <property type="entry name" value="LRR"/>
    <property type="match status" value="1"/>
</dbReference>
<proteinExistence type="predicted"/>
<evidence type="ECO:0000256" key="1">
    <source>
        <dbReference type="SAM" id="Phobius"/>
    </source>
</evidence>
<accession>A0A151Z2P8</accession>